<dbReference type="EMBL" id="CP119326">
    <property type="protein sequence ID" value="WEK38938.1"/>
    <property type="molecule type" value="Genomic_DNA"/>
</dbReference>
<proteinExistence type="predicted"/>
<reference evidence="1" key="1">
    <citation type="submission" date="2023-03" db="EMBL/GenBank/DDBJ databases">
        <title>Andean soil-derived lignocellulolytic bacterial consortium as a source of novel taxa and putative plastic-active enzymes.</title>
        <authorList>
            <person name="Diaz-Garcia L."/>
            <person name="Chuvochina M."/>
            <person name="Feuerriegel G."/>
            <person name="Bunk B."/>
            <person name="Sproer C."/>
            <person name="Streit W.R."/>
            <person name="Rodriguez L.M."/>
            <person name="Overmann J."/>
            <person name="Jimenez D.J."/>
        </authorList>
    </citation>
    <scope>NUCLEOTIDE SEQUENCE</scope>
    <source>
        <strain evidence="1">MAG 833</strain>
    </source>
</reference>
<organism evidence="1 2">
    <name type="scientific">Candidatus Brevundimonas colombiensis</name>
    <dbReference type="NCBI Taxonomy" id="3121376"/>
    <lineage>
        <taxon>Bacteria</taxon>
        <taxon>Pseudomonadati</taxon>
        <taxon>Pseudomonadota</taxon>
        <taxon>Alphaproteobacteria</taxon>
        <taxon>Caulobacterales</taxon>
        <taxon>Caulobacteraceae</taxon>
        <taxon>Brevundimonas</taxon>
    </lineage>
</organism>
<dbReference type="Proteomes" id="UP001213664">
    <property type="component" value="Chromosome"/>
</dbReference>
<protein>
    <submittedName>
        <fullName evidence="1">Uncharacterized protein</fullName>
    </submittedName>
</protein>
<dbReference type="AlphaFoldDB" id="A0AAJ5X0P9"/>
<sequence>MLAALAMTAGLMGEPEVRTARVAPDDLADMQCIVTLMEGIGEDEAKNLSILSTLSYFMGKLAGRAQVEPWNKVLVAYRAGLDQTARTKMFEDHGARCMAEGLAPAAIFLQLTMADTLAAIAASSD</sequence>
<evidence type="ECO:0000313" key="1">
    <source>
        <dbReference type="EMBL" id="WEK38938.1"/>
    </source>
</evidence>
<accession>A0AAJ5X0P9</accession>
<gene>
    <name evidence="1" type="ORF">P0Y50_10295</name>
</gene>
<name>A0AAJ5X0P9_9CAUL</name>
<evidence type="ECO:0000313" key="2">
    <source>
        <dbReference type="Proteomes" id="UP001213664"/>
    </source>
</evidence>